<keyword evidence="1" id="KW-0560">Oxidoreductase</keyword>
<dbReference type="Gene3D" id="3.30.9.10">
    <property type="entry name" value="D-Amino Acid Oxidase, subunit A, domain 2"/>
    <property type="match status" value="1"/>
</dbReference>
<dbReference type="Proteomes" id="UP000440694">
    <property type="component" value="Unassembled WGS sequence"/>
</dbReference>
<sequence length="446" mass="48177">MTAEQARVANYWDASKKPRTVAPPLAGDVSVDVAIIGAGYTGLSTAYQLKATEPSLKVVVLESETVGFGASGRNAGFVMTLFGASLGLMKTLHGKDKVRAAHHYMERCIAGLEEMLAKHKLDCDYERSGFLKVATSPRYAARIKDEIALLEELGIEGYRWLNVGELAGRVRSPTFLGGCLEPGCGLINPRKWVDALAGLALGHGAQLYERTRVGEVRREGGKFRLVTANGTVTADKVVFAANGYTHLIPGMRSKQLPAFVSIVVTEPLTPEQRASIGWAGREGIEDGRNFMHFYRLTPDNRILMGGGPGFVPFGGRMHHDADPAAWKHLEEFIGITFPTLRGIPIAYRWGGAFSVTADSTPLIGTLHGGAAAYSVGCTGHGVAMTHMNGRILCDLVLGRSTDLTDLWFVNRRAMPLPPEPIGSLGAKAVTAAMALDDWWCDRRQST</sequence>
<evidence type="ECO:0000259" key="2">
    <source>
        <dbReference type="Pfam" id="PF01266"/>
    </source>
</evidence>
<evidence type="ECO:0000313" key="4">
    <source>
        <dbReference type="Proteomes" id="UP000440694"/>
    </source>
</evidence>
<organism evidence="3 4">
    <name type="scientific">Hyphomicrobium album</name>
    <dbReference type="NCBI Taxonomy" id="2665159"/>
    <lineage>
        <taxon>Bacteria</taxon>
        <taxon>Pseudomonadati</taxon>
        <taxon>Pseudomonadota</taxon>
        <taxon>Alphaproteobacteria</taxon>
        <taxon>Hyphomicrobiales</taxon>
        <taxon>Hyphomicrobiaceae</taxon>
        <taxon>Hyphomicrobium</taxon>
    </lineage>
</organism>
<dbReference type="EMBL" id="WMBQ01000001">
    <property type="protein sequence ID" value="MTD94705.1"/>
    <property type="molecule type" value="Genomic_DNA"/>
</dbReference>
<accession>A0A6I3KGD9</accession>
<evidence type="ECO:0000313" key="3">
    <source>
        <dbReference type="EMBL" id="MTD94705.1"/>
    </source>
</evidence>
<dbReference type="GO" id="GO:0016491">
    <property type="term" value="F:oxidoreductase activity"/>
    <property type="evidence" value="ECO:0007669"/>
    <property type="project" value="UniProtKB-KW"/>
</dbReference>
<dbReference type="GO" id="GO:0005737">
    <property type="term" value="C:cytoplasm"/>
    <property type="evidence" value="ECO:0007669"/>
    <property type="project" value="TreeGrafter"/>
</dbReference>
<keyword evidence="4" id="KW-1185">Reference proteome</keyword>
<evidence type="ECO:0000256" key="1">
    <source>
        <dbReference type="ARBA" id="ARBA00023002"/>
    </source>
</evidence>
<feature type="domain" description="FAD dependent oxidoreductase" evidence="2">
    <location>
        <begin position="32"/>
        <end position="395"/>
    </location>
</feature>
<gene>
    <name evidence="3" type="ORF">GIW81_10215</name>
</gene>
<dbReference type="RefSeq" id="WP_154739091.1">
    <property type="nucleotide sequence ID" value="NZ_WMBQ01000001.1"/>
</dbReference>
<name>A0A6I3KGD9_9HYPH</name>
<proteinExistence type="predicted"/>
<dbReference type="PANTHER" id="PTHR13847">
    <property type="entry name" value="SARCOSINE DEHYDROGENASE-RELATED"/>
    <property type="match status" value="1"/>
</dbReference>
<dbReference type="Pfam" id="PF01266">
    <property type="entry name" value="DAO"/>
    <property type="match status" value="1"/>
</dbReference>
<dbReference type="InterPro" id="IPR036188">
    <property type="entry name" value="FAD/NAD-bd_sf"/>
</dbReference>
<dbReference type="AlphaFoldDB" id="A0A6I3KGD9"/>
<dbReference type="Gene3D" id="3.50.50.60">
    <property type="entry name" value="FAD/NAD(P)-binding domain"/>
    <property type="match status" value="1"/>
</dbReference>
<reference evidence="3 4" key="1">
    <citation type="submission" date="2019-11" db="EMBL/GenBank/DDBJ databases">
        <title>Identification of a novel strain.</title>
        <authorList>
            <person name="Xu Q."/>
            <person name="Wang G."/>
        </authorList>
    </citation>
    <scope>NUCLEOTIDE SEQUENCE [LARGE SCALE GENOMIC DNA]</scope>
    <source>
        <strain evidence="4">xq</strain>
    </source>
</reference>
<dbReference type="PANTHER" id="PTHR13847:SF281">
    <property type="entry name" value="FAD DEPENDENT OXIDOREDUCTASE DOMAIN-CONTAINING PROTEIN"/>
    <property type="match status" value="1"/>
</dbReference>
<protein>
    <submittedName>
        <fullName evidence="3">FAD-dependent oxidoreductase</fullName>
    </submittedName>
</protein>
<comment type="caution">
    <text evidence="3">The sequence shown here is derived from an EMBL/GenBank/DDBJ whole genome shotgun (WGS) entry which is preliminary data.</text>
</comment>
<dbReference type="SUPFAM" id="SSF51905">
    <property type="entry name" value="FAD/NAD(P)-binding domain"/>
    <property type="match status" value="1"/>
</dbReference>
<dbReference type="InterPro" id="IPR006076">
    <property type="entry name" value="FAD-dep_OxRdtase"/>
</dbReference>